<dbReference type="RefSeq" id="WP_188659281.1">
    <property type="nucleotide sequence ID" value="NZ_BMIH01000003.1"/>
</dbReference>
<keyword evidence="7" id="KW-0406">Ion transport</keyword>
<evidence type="ECO:0000256" key="11">
    <source>
        <dbReference type="PROSITE-ProRule" id="PRU01360"/>
    </source>
</evidence>
<evidence type="ECO:0000256" key="10">
    <source>
        <dbReference type="ARBA" id="ARBA00023237"/>
    </source>
</evidence>
<protein>
    <submittedName>
        <fullName evidence="17">TonB-dependent receptor</fullName>
    </submittedName>
</protein>
<feature type="chain" id="PRO_5037549346" evidence="14">
    <location>
        <begin position="23"/>
        <end position="791"/>
    </location>
</feature>
<dbReference type="Pfam" id="PF00593">
    <property type="entry name" value="TonB_dep_Rec_b-barrel"/>
    <property type="match status" value="1"/>
</dbReference>
<evidence type="ECO:0000256" key="7">
    <source>
        <dbReference type="ARBA" id="ARBA00023065"/>
    </source>
</evidence>
<feature type="domain" description="TonB-dependent receptor plug" evidence="16">
    <location>
        <begin position="62"/>
        <end position="162"/>
    </location>
</feature>
<keyword evidence="5 11" id="KW-0812">Transmembrane</keyword>
<evidence type="ECO:0000256" key="8">
    <source>
        <dbReference type="ARBA" id="ARBA00023077"/>
    </source>
</evidence>
<dbReference type="GO" id="GO:0006826">
    <property type="term" value="P:iron ion transport"/>
    <property type="evidence" value="ECO:0007669"/>
    <property type="project" value="UniProtKB-KW"/>
</dbReference>
<evidence type="ECO:0000256" key="13">
    <source>
        <dbReference type="SAM" id="MobiDB-lite"/>
    </source>
</evidence>
<evidence type="ECO:0000259" key="15">
    <source>
        <dbReference type="Pfam" id="PF00593"/>
    </source>
</evidence>
<evidence type="ECO:0000256" key="2">
    <source>
        <dbReference type="ARBA" id="ARBA00022448"/>
    </source>
</evidence>
<dbReference type="SUPFAM" id="SSF56935">
    <property type="entry name" value="Porins"/>
    <property type="match status" value="1"/>
</dbReference>
<dbReference type="EMBL" id="BMIH01000003">
    <property type="protein sequence ID" value="GGB36239.1"/>
    <property type="molecule type" value="Genomic_DNA"/>
</dbReference>
<comment type="similarity">
    <text evidence="11 12">Belongs to the TonB-dependent receptor family.</text>
</comment>
<evidence type="ECO:0000256" key="1">
    <source>
        <dbReference type="ARBA" id="ARBA00004571"/>
    </source>
</evidence>
<gene>
    <name evidence="17" type="ORF">GCM10011380_27030</name>
</gene>
<reference evidence="17" key="2">
    <citation type="submission" date="2020-09" db="EMBL/GenBank/DDBJ databases">
        <authorList>
            <person name="Sun Q."/>
            <person name="Zhou Y."/>
        </authorList>
    </citation>
    <scope>NUCLEOTIDE SEQUENCE</scope>
    <source>
        <strain evidence="17">CGMCC 1.15330</strain>
    </source>
</reference>
<feature type="signal peptide" evidence="14">
    <location>
        <begin position="1"/>
        <end position="22"/>
    </location>
</feature>
<keyword evidence="17" id="KW-0675">Receptor</keyword>
<dbReference type="AlphaFoldDB" id="A0A916TBH5"/>
<comment type="subcellular location">
    <subcellularLocation>
        <location evidence="1 11">Cell outer membrane</location>
        <topology evidence="1 11">Multi-pass membrane protein</topology>
    </subcellularLocation>
</comment>
<evidence type="ECO:0000256" key="5">
    <source>
        <dbReference type="ARBA" id="ARBA00022692"/>
    </source>
</evidence>
<organism evidence="17 18">
    <name type="scientific">Sphingomonas metalli</name>
    <dbReference type="NCBI Taxonomy" id="1779358"/>
    <lineage>
        <taxon>Bacteria</taxon>
        <taxon>Pseudomonadati</taxon>
        <taxon>Pseudomonadota</taxon>
        <taxon>Alphaproteobacteria</taxon>
        <taxon>Sphingomonadales</taxon>
        <taxon>Sphingomonadaceae</taxon>
        <taxon>Sphingomonas</taxon>
    </lineage>
</organism>
<dbReference type="Proteomes" id="UP000623067">
    <property type="component" value="Unassembled WGS sequence"/>
</dbReference>
<keyword evidence="2 11" id="KW-0813">Transport</keyword>
<evidence type="ECO:0000256" key="6">
    <source>
        <dbReference type="ARBA" id="ARBA00023004"/>
    </source>
</evidence>
<evidence type="ECO:0000313" key="18">
    <source>
        <dbReference type="Proteomes" id="UP000623067"/>
    </source>
</evidence>
<evidence type="ECO:0000313" key="17">
    <source>
        <dbReference type="EMBL" id="GGB36239.1"/>
    </source>
</evidence>
<proteinExistence type="inferred from homology"/>
<dbReference type="PANTHER" id="PTHR32552:SF81">
    <property type="entry name" value="TONB-DEPENDENT OUTER MEMBRANE RECEPTOR"/>
    <property type="match status" value="1"/>
</dbReference>
<accession>A0A916TBH5</accession>
<evidence type="ECO:0000256" key="14">
    <source>
        <dbReference type="SAM" id="SignalP"/>
    </source>
</evidence>
<keyword evidence="18" id="KW-1185">Reference proteome</keyword>
<keyword evidence="4" id="KW-0410">Iron transport</keyword>
<evidence type="ECO:0000256" key="12">
    <source>
        <dbReference type="RuleBase" id="RU003357"/>
    </source>
</evidence>
<keyword evidence="9 11" id="KW-0472">Membrane</keyword>
<evidence type="ECO:0000259" key="16">
    <source>
        <dbReference type="Pfam" id="PF07715"/>
    </source>
</evidence>
<feature type="domain" description="TonB-dependent receptor-like beta-barrel" evidence="15">
    <location>
        <begin position="267"/>
        <end position="756"/>
    </location>
</feature>
<sequence length="791" mass="84944">MTSRITLLASTALFGLAAPAAAQTDPAGPAAQPVTTVPPTTDAADQSADIVVTAQKSSETLSRAPIAVSVVSQALLDRQGLTTGEQLATTVPTLKLSQNGFAIRGIGSNNGFSGYSTVATQFDGIYNPSSAALTLGLFDLGSIEVLRGPQGTVYGRNATAGVVNVNTADPGRTYGGSASVQYGRFDDVRLQAAVDLPVSDTLAVRVAGFRQVNDGYGPRYRTRRFDQADLLGARVTALWRIAPSLTWRLSGSYGENRGTAAGVFLRNYNYYPQANLVAGTFGPVTIIPSDAINPGLDTVTENRQNLRSYDVRSRLTWDAAAGLSFTYLAGYLKLKNDGVTAASGVFSQEYIGQATESWSHELDVNYQTGPLKLVAGAYLYKDSQNDGQRLLHAGNTAPAPFNTVYNLFGAKVAGTGNQISTIDAVDVVNTYSDVGSRSRAVFGQATLSPIEGIRLIGGVRATWDRAIDREQQLVCPGNSFTRRTVSAATCPTFTIAYTDDRTRPEAKFSKVNWRLGIDADVTRNVLAYATVSTGYRAGGLQPSSNPAGYRQYAPENVTNYEAGLRANLLDRRLFIGLTAYQMDYDGLQVSTIIVDPVQGPIPVTTNAAKARIRGIELETTLRPTPADRLSGYLSVLDTRFQDFRNAPDNLRSADTVYNIFAPILGFAAIPSAIGDFSGNRLPNAPKLSGRISYGHDFATASGWKITPTIDFYAQTRTFATADNVAQGRLPGYTKTDLNLQLAAPGDAVYLNVFVYNVEDRRIPVNVVPVWSSTTASYAPPRTYGVRFGFRY</sequence>
<keyword evidence="14" id="KW-0732">Signal</keyword>
<dbReference type="InterPro" id="IPR012910">
    <property type="entry name" value="Plug_dom"/>
</dbReference>
<dbReference type="InterPro" id="IPR000531">
    <property type="entry name" value="Beta-barrel_TonB"/>
</dbReference>
<keyword evidence="6" id="KW-0408">Iron</keyword>
<dbReference type="InterPro" id="IPR039426">
    <property type="entry name" value="TonB-dep_rcpt-like"/>
</dbReference>
<keyword evidence="8 12" id="KW-0798">TonB box</keyword>
<comment type="caution">
    <text evidence="17">The sequence shown here is derived from an EMBL/GenBank/DDBJ whole genome shotgun (WGS) entry which is preliminary data.</text>
</comment>
<evidence type="ECO:0000256" key="9">
    <source>
        <dbReference type="ARBA" id="ARBA00023136"/>
    </source>
</evidence>
<name>A0A916TBH5_9SPHN</name>
<evidence type="ECO:0000256" key="3">
    <source>
        <dbReference type="ARBA" id="ARBA00022452"/>
    </source>
</evidence>
<feature type="region of interest" description="Disordered" evidence="13">
    <location>
        <begin position="24"/>
        <end position="43"/>
    </location>
</feature>
<dbReference type="Gene3D" id="2.40.170.20">
    <property type="entry name" value="TonB-dependent receptor, beta-barrel domain"/>
    <property type="match status" value="1"/>
</dbReference>
<dbReference type="GO" id="GO:0009279">
    <property type="term" value="C:cell outer membrane"/>
    <property type="evidence" value="ECO:0007669"/>
    <property type="project" value="UniProtKB-SubCell"/>
</dbReference>
<dbReference type="PROSITE" id="PS52016">
    <property type="entry name" value="TONB_DEPENDENT_REC_3"/>
    <property type="match status" value="1"/>
</dbReference>
<evidence type="ECO:0000256" key="4">
    <source>
        <dbReference type="ARBA" id="ARBA00022496"/>
    </source>
</evidence>
<keyword evidence="3 11" id="KW-1134">Transmembrane beta strand</keyword>
<dbReference type="Pfam" id="PF07715">
    <property type="entry name" value="Plug"/>
    <property type="match status" value="1"/>
</dbReference>
<dbReference type="InterPro" id="IPR036942">
    <property type="entry name" value="Beta-barrel_TonB_sf"/>
</dbReference>
<keyword evidence="10 11" id="KW-0998">Cell outer membrane</keyword>
<reference evidence="17" key="1">
    <citation type="journal article" date="2014" name="Int. J. Syst. Evol. Microbiol.">
        <title>Complete genome sequence of Corynebacterium casei LMG S-19264T (=DSM 44701T), isolated from a smear-ripened cheese.</title>
        <authorList>
            <consortium name="US DOE Joint Genome Institute (JGI-PGF)"/>
            <person name="Walter F."/>
            <person name="Albersmeier A."/>
            <person name="Kalinowski J."/>
            <person name="Ruckert C."/>
        </authorList>
    </citation>
    <scope>NUCLEOTIDE SEQUENCE</scope>
    <source>
        <strain evidence="17">CGMCC 1.15330</strain>
    </source>
</reference>
<dbReference type="PANTHER" id="PTHR32552">
    <property type="entry name" value="FERRICHROME IRON RECEPTOR-RELATED"/>
    <property type="match status" value="1"/>
</dbReference>